<reference evidence="2" key="1">
    <citation type="submission" date="2021-01" db="EMBL/GenBank/DDBJ databases">
        <authorList>
            <person name="Corre E."/>
            <person name="Pelletier E."/>
            <person name="Niang G."/>
            <person name="Scheremetjew M."/>
            <person name="Finn R."/>
            <person name="Kale V."/>
            <person name="Holt S."/>
            <person name="Cochrane G."/>
            <person name="Meng A."/>
            <person name="Brown T."/>
            <person name="Cohen L."/>
        </authorList>
    </citation>
    <scope>NUCLEOTIDE SEQUENCE</scope>
    <source>
        <strain evidence="2">CCMP281</strain>
    </source>
</reference>
<dbReference type="PANTHER" id="PTHR37332">
    <property type="entry name" value="EXPRESSED PROTEIN"/>
    <property type="match status" value="1"/>
</dbReference>
<evidence type="ECO:0000256" key="1">
    <source>
        <dbReference type="SAM" id="MobiDB-lite"/>
    </source>
</evidence>
<organism evidence="2">
    <name type="scientific">Haptolina ericina</name>
    <dbReference type="NCBI Taxonomy" id="156174"/>
    <lineage>
        <taxon>Eukaryota</taxon>
        <taxon>Haptista</taxon>
        <taxon>Haptophyta</taxon>
        <taxon>Prymnesiophyceae</taxon>
        <taxon>Prymnesiales</taxon>
        <taxon>Prymnesiaceae</taxon>
        <taxon>Haptolina</taxon>
    </lineage>
</organism>
<feature type="compositionally biased region" description="Basic and acidic residues" evidence="1">
    <location>
        <begin position="257"/>
        <end position="266"/>
    </location>
</feature>
<feature type="region of interest" description="Disordered" evidence="1">
    <location>
        <begin position="256"/>
        <end position="276"/>
    </location>
</feature>
<dbReference type="PANTHER" id="PTHR37332:SF1">
    <property type="entry name" value="ELMO DOMAIN-CONTAINING PROTEIN"/>
    <property type="match status" value="1"/>
</dbReference>
<feature type="compositionally biased region" description="Polar residues" evidence="1">
    <location>
        <begin position="267"/>
        <end position="276"/>
    </location>
</feature>
<dbReference type="AlphaFoldDB" id="A0A7S3F7T6"/>
<proteinExistence type="predicted"/>
<gene>
    <name evidence="2" type="ORF">HERI1096_LOCUS29079</name>
</gene>
<dbReference type="EMBL" id="HBHX01052662">
    <property type="protein sequence ID" value="CAE0132209.1"/>
    <property type="molecule type" value="Transcribed_RNA"/>
</dbReference>
<feature type="region of interest" description="Disordered" evidence="1">
    <location>
        <begin position="1"/>
        <end position="29"/>
    </location>
</feature>
<evidence type="ECO:0000313" key="2">
    <source>
        <dbReference type="EMBL" id="CAE0132209.1"/>
    </source>
</evidence>
<name>A0A7S3F7T6_9EUKA</name>
<accession>A0A7S3F7T6</accession>
<sequence length="276" mass="30656">MAEAKRRSLDPKEESREQRGRDRHASVSAKDKRPSVWQIVERRLLSFEYIKSVCSGDCHWLSLVQLDLSDDGKQDETPQALRWYHLGVSIAPLLQLPSGPSFVRAVLQLFEELTYHFSSTARQNIRKISRFARPANRATGSSTGSEDDFNAGLSRVNGEVVYEFLFTPFIAHAISATHVLQAFCDQMLKLYRKLAEAAQQPSSALTDAIVKVDGLVEEHFLTSVAKHVNVAADAALRKSLSGADPLFRKLLGGGSRNSEDLGEGSRSENLVMSRNL</sequence>
<protein>
    <submittedName>
        <fullName evidence="2">Uncharacterized protein</fullName>
    </submittedName>
</protein>